<evidence type="ECO:0000259" key="17">
    <source>
        <dbReference type="PROSITE" id="PS51068"/>
    </source>
</evidence>
<organism evidence="18">
    <name type="scientific">uncultured Solirubrobacteraceae bacterium</name>
    <dbReference type="NCBI Taxonomy" id="1162706"/>
    <lineage>
        <taxon>Bacteria</taxon>
        <taxon>Bacillati</taxon>
        <taxon>Actinomycetota</taxon>
        <taxon>Thermoleophilia</taxon>
        <taxon>Solirubrobacterales</taxon>
        <taxon>Solirubrobacteraceae</taxon>
        <taxon>environmental samples</taxon>
    </lineage>
</organism>
<evidence type="ECO:0000256" key="3">
    <source>
        <dbReference type="ARBA" id="ARBA00012720"/>
    </source>
</evidence>
<dbReference type="InterPro" id="IPR015886">
    <property type="entry name" value="H2TH_FPG"/>
</dbReference>
<evidence type="ECO:0000256" key="6">
    <source>
        <dbReference type="ARBA" id="ARBA00022771"/>
    </source>
</evidence>
<dbReference type="GO" id="GO:0140078">
    <property type="term" value="F:class I DNA-(apurinic or apyrimidinic site) endonuclease activity"/>
    <property type="evidence" value="ECO:0007669"/>
    <property type="project" value="UniProtKB-EC"/>
</dbReference>
<dbReference type="InterPro" id="IPR012319">
    <property type="entry name" value="FPG_cat"/>
</dbReference>
<dbReference type="Gene3D" id="1.10.8.50">
    <property type="match status" value="1"/>
</dbReference>
<evidence type="ECO:0000256" key="4">
    <source>
        <dbReference type="ARBA" id="ARBA00022723"/>
    </source>
</evidence>
<dbReference type="InterPro" id="IPR015887">
    <property type="entry name" value="DNA_glyclase_Znf_dom_DNA_BS"/>
</dbReference>
<evidence type="ECO:0000256" key="11">
    <source>
        <dbReference type="ARBA" id="ARBA00023239"/>
    </source>
</evidence>
<proteinExistence type="inferred from homology"/>
<dbReference type="InterPro" id="IPR010979">
    <property type="entry name" value="Ribosomal_uS13-like_H2TH"/>
</dbReference>
<evidence type="ECO:0000256" key="12">
    <source>
        <dbReference type="ARBA" id="ARBA00023268"/>
    </source>
</evidence>
<dbReference type="GO" id="GO:0000703">
    <property type="term" value="F:oxidized pyrimidine nucleobase lesion DNA N-glycosylase activity"/>
    <property type="evidence" value="ECO:0007669"/>
    <property type="project" value="TreeGrafter"/>
</dbReference>
<dbReference type="Pfam" id="PF06831">
    <property type="entry name" value="H2TH"/>
    <property type="match status" value="1"/>
</dbReference>
<dbReference type="PROSITE" id="PS51066">
    <property type="entry name" value="ZF_FPG_2"/>
    <property type="match status" value="1"/>
</dbReference>
<keyword evidence="4" id="KW-0479">Metal-binding</keyword>
<keyword evidence="7" id="KW-0378">Hydrolase</keyword>
<keyword evidence="11" id="KW-0456">Lyase</keyword>
<evidence type="ECO:0000256" key="10">
    <source>
        <dbReference type="ARBA" id="ARBA00023204"/>
    </source>
</evidence>
<dbReference type="EC" id="4.2.99.18" evidence="3"/>
<dbReference type="AlphaFoldDB" id="A0A6J4TFS3"/>
<dbReference type="GO" id="GO:0003684">
    <property type="term" value="F:damaged DNA binding"/>
    <property type="evidence" value="ECO:0007669"/>
    <property type="project" value="InterPro"/>
</dbReference>
<dbReference type="InterPro" id="IPR035937">
    <property type="entry name" value="FPG_N"/>
</dbReference>
<dbReference type="SUPFAM" id="SSF81624">
    <property type="entry name" value="N-terminal domain of MutM-like DNA repair proteins"/>
    <property type="match status" value="1"/>
</dbReference>
<evidence type="ECO:0000256" key="14">
    <source>
        <dbReference type="ARBA" id="ARBA00044632"/>
    </source>
</evidence>
<evidence type="ECO:0000256" key="2">
    <source>
        <dbReference type="ARBA" id="ARBA00009409"/>
    </source>
</evidence>
<evidence type="ECO:0000313" key="18">
    <source>
        <dbReference type="EMBL" id="CAA9522185.1"/>
    </source>
</evidence>
<evidence type="ECO:0000259" key="16">
    <source>
        <dbReference type="PROSITE" id="PS51066"/>
    </source>
</evidence>
<keyword evidence="5" id="KW-0227">DNA damage</keyword>
<protein>
    <recommendedName>
        <fullName evidence="3">DNA-(apurinic or apyrimidinic site) lyase</fullName>
        <ecNumber evidence="3">4.2.99.18</ecNumber>
    </recommendedName>
</protein>
<dbReference type="SMART" id="SM00898">
    <property type="entry name" value="Fapy_DNA_glyco"/>
    <property type="match status" value="1"/>
</dbReference>
<dbReference type="GO" id="GO:0008270">
    <property type="term" value="F:zinc ion binding"/>
    <property type="evidence" value="ECO:0007669"/>
    <property type="project" value="UniProtKB-KW"/>
</dbReference>
<comment type="catalytic activity">
    <reaction evidence="14">
        <text>2'-deoxyribonucleotide-(2'-deoxyribose 5'-phosphate)-2'-deoxyribonucleotide-DNA = a 3'-end 2'-deoxyribonucleotide-(2,3-dehydro-2,3-deoxyribose 5'-phosphate)-DNA + a 5'-end 5'-phospho-2'-deoxyribonucleoside-DNA + H(+)</text>
        <dbReference type="Rhea" id="RHEA:66592"/>
        <dbReference type="Rhea" id="RHEA-COMP:13180"/>
        <dbReference type="Rhea" id="RHEA-COMP:16897"/>
        <dbReference type="Rhea" id="RHEA-COMP:17067"/>
        <dbReference type="ChEBI" id="CHEBI:15378"/>
        <dbReference type="ChEBI" id="CHEBI:136412"/>
        <dbReference type="ChEBI" id="CHEBI:157695"/>
        <dbReference type="ChEBI" id="CHEBI:167181"/>
        <dbReference type="EC" id="4.2.99.18"/>
    </reaction>
</comment>
<sequence length="258" mass="29573">MPEGDTIHYAANRIRPILLGDVPDELTTPHPRFRADRWPEKLAGREVEAVEAHGKHLFLRFAGDLTIHSHLRMTGSWGTYAEGQRWRRAPRRAWLVMRNRGKVVVQFDGPVLELMTGARARFDLRLAALGPDIIKDDFDERRYLRRLREDDPTRPIGDALLDQRTLAGIGNLWKVEACFATGISPWRPTGEVSDDEALALVRWARPGMRQSARDGTQTRYKKIYGTYGKPCPRCGARIQQRGQWDDNRPTYWCPGCQT</sequence>
<keyword evidence="10" id="KW-0234">DNA repair</keyword>
<dbReference type="InterPro" id="IPR010663">
    <property type="entry name" value="Znf_FPG/IleRS"/>
</dbReference>
<evidence type="ECO:0000256" key="13">
    <source>
        <dbReference type="ARBA" id="ARBA00023295"/>
    </source>
</evidence>
<feature type="domain" description="Formamidopyrimidine-DNA glycosylase catalytic" evidence="17">
    <location>
        <begin position="2"/>
        <end position="95"/>
    </location>
</feature>
<dbReference type="SUPFAM" id="SSF57716">
    <property type="entry name" value="Glucocorticoid receptor-like (DNA-binding domain)"/>
    <property type="match status" value="1"/>
</dbReference>
<dbReference type="PANTHER" id="PTHR42697">
    <property type="entry name" value="ENDONUCLEASE 8"/>
    <property type="match status" value="1"/>
</dbReference>
<dbReference type="PROSITE" id="PS01242">
    <property type="entry name" value="ZF_FPG_1"/>
    <property type="match status" value="1"/>
</dbReference>
<comment type="cofactor">
    <cofactor evidence="1">
        <name>Zn(2+)</name>
        <dbReference type="ChEBI" id="CHEBI:29105"/>
    </cofactor>
</comment>
<dbReference type="SUPFAM" id="SSF46946">
    <property type="entry name" value="S13-like H2TH domain"/>
    <property type="match status" value="1"/>
</dbReference>
<dbReference type="EMBL" id="CADCVO010000543">
    <property type="protein sequence ID" value="CAA9522185.1"/>
    <property type="molecule type" value="Genomic_DNA"/>
</dbReference>
<dbReference type="SMART" id="SM01232">
    <property type="entry name" value="H2TH"/>
    <property type="match status" value="1"/>
</dbReference>
<keyword evidence="9" id="KW-0238">DNA-binding</keyword>
<keyword evidence="8" id="KW-0862">Zinc</keyword>
<dbReference type="GO" id="GO:0006284">
    <property type="term" value="P:base-excision repair"/>
    <property type="evidence" value="ECO:0007669"/>
    <property type="project" value="InterPro"/>
</dbReference>
<evidence type="ECO:0000256" key="5">
    <source>
        <dbReference type="ARBA" id="ARBA00022763"/>
    </source>
</evidence>
<reference evidence="18" key="1">
    <citation type="submission" date="2020-02" db="EMBL/GenBank/DDBJ databases">
        <authorList>
            <person name="Meier V. D."/>
        </authorList>
    </citation>
    <scope>NUCLEOTIDE SEQUENCE</scope>
    <source>
        <strain evidence="18">AVDCRST_MAG13</strain>
    </source>
</reference>
<dbReference type="Gene3D" id="3.20.190.10">
    <property type="entry name" value="MutM-like, N-terminal"/>
    <property type="match status" value="1"/>
</dbReference>
<dbReference type="PANTHER" id="PTHR42697:SF1">
    <property type="entry name" value="ENDONUCLEASE 8"/>
    <property type="match status" value="1"/>
</dbReference>
<dbReference type="InterPro" id="IPR000214">
    <property type="entry name" value="Znf_DNA_glyclase/AP_lyase"/>
</dbReference>
<evidence type="ECO:0000256" key="9">
    <source>
        <dbReference type="ARBA" id="ARBA00023125"/>
    </source>
</evidence>
<keyword evidence="12" id="KW-0511">Multifunctional enzyme</keyword>
<dbReference type="Pfam" id="PF01149">
    <property type="entry name" value="Fapy_DNA_glyco"/>
    <property type="match status" value="1"/>
</dbReference>
<gene>
    <name evidence="18" type="ORF">AVDCRST_MAG13-3447</name>
</gene>
<comment type="similarity">
    <text evidence="2">Belongs to the FPG family.</text>
</comment>
<keyword evidence="18" id="KW-0255">Endonuclease</keyword>
<evidence type="ECO:0000256" key="8">
    <source>
        <dbReference type="ARBA" id="ARBA00022833"/>
    </source>
</evidence>
<evidence type="ECO:0000256" key="1">
    <source>
        <dbReference type="ARBA" id="ARBA00001947"/>
    </source>
</evidence>
<accession>A0A6J4TFS3</accession>
<feature type="domain" description="FPG-type" evidence="16">
    <location>
        <begin position="222"/>
        <end position="258"/>
    </location>
</feature>
<keyword evidence="6 15" id="KW-0863">Zinc-finger</keyword>
<keyword evidence="18" id="KW-0540">Nuclease</keyword>
<dbReference type="PROSITE" id="PS51068">
    <property type="entry name" value="FPG_CAT"/>
    <property type="match status" value="1"/>
</dbReference>
<evidence type="ECO:0000256" key="7">
    <source>
        <dbReference type="ARBA" id="ARBA00022801"/>
    </source>
</evidence>
<dbReference type="Pfam" id="PF06827">
    <property type="entry name" value="zf-FPG_IleRS"/>
    <property type="match status" value="1"/>
</dbReference>
<name>A0A6J4TFS3_9ACTN</name>
<evidence type="ECO:0000256" key="15">
    <source>
        <dbReference type="PROSITE-ProRule" id="PRU00391"/>
    </source>
</evidence>
<keyword evidence="13" id="KW-0326">Glycosidase</keyword>